<dbReference type="AlphaFoldDB" id="A0A1A6BDG6"/>
<reference evidence="2 3" key="1">
    <citation type="submission" date="2016-06" db="EMBL/GenBank/DDBJ databases">
        <authorList>
            <person name="Kjaerup R.B."/>
            <person name="Dalgaard T.S."/>
            <person name="Juul-Madsen H.R."/>
        </authorList>
    </citation>
    <scope>NUCLEOTIDE SEQUENCE [LARGE SCALE GENOMIC DNA]</scope>
    <source>
        <strain evidence="2 3">1245752.6</strain>
    </source>
</reference>
<dbReference type="FunFam" id="1.10.287.850:FF:000001">
    <property type="entry name" value="PE_PGRS39"/>
    <property type="match status" value="1"/>
</dbReference>
<dbReference type="OrthoDB" id="4740166at2"/>
<dbReference type="InterPro" id="IPR048996">
    <property type="entry name" value="PGRS_rpt"/>
</dbReference>
<dbReference type="Pfam" id="PF00934">
    <property type="entry name" value="PE"/>
    <property type="match status" value="1"/>
</dbReference>
<feature type="domain" description="PE" evidence="1">
    <location>
        <begin position="4"/>
        <end position="94"/>
    </location>
</feature>
<dbReference type="Proteomes" id="UP000093757">
    <property type="component" value="Unassembled WGS sequence"/>
</dbReference>
<evidence type="ECO:0000259" key="1">
    <source>
        <dbReference type="Pfam" id="PF00934"/>
    </source>
</evidence>
<dbReference type="InterPro" id="IPR038332">
    <property type="entry name" value="PPE_sf"/>
</dbReference>
<dbReference type="EMBL" id="MAEM01000367">
    <property type="protein sequence ID" value="OBS00417.1"/>
    <property type="molecule type" value="Genomic_DNA"/>
</dbReference>
<dbReference type="InterPro" id="IPR000084">
    <property type="entry name" value="PE-PGRS_N"/>
</dbReference>
<protein>
    <recommendedName>
        <fullName evidence="1">PE domain-containing protein</fullName>
    </recommendedName>
</protein>
<dbReference type="Gene3D" id="1.10.287.850">
    <property type="entry name" value="HP0062-like domain"/>
    <property type="match status" value="1"/>
</dbReference>
<sequence>MSFVTVAPELISAAAGDLANVGSALQAAKAAASGSTTVVLAAGADEVSAAVSVLFGAYGQQYQALSTNAAVFHEQFVQALTSGAGAYATAEAANAAAVADPLTSLVGQIQATGVFNYDPVKMLTGRPLFGNGADGAPGTGQNGGNGGWLIGNGGNGGSGKAFTGQAGGNGGSAGLWGHGGDGGAGGSGLPFFGGSGGRGGAGGANGLLGGGPPGAGGAGLCVLNISEPTRP</sequence>
<dbReference type="SUPFAM" id="SSF140459">
    <property type="entry name" value="PE/PPE dimer-like"/>
    <property type="match status" value="1"/>
</dbReference>
<name>A0A1A6BDG6_MYCGO</name>
<dbReference type="Pfam" id="PF21526">
    <property type="entry name" value="PGRS"/>
    <property type="match status" value="1"/>
</dbReference>
<comment type="caution">
    <text evidence="2">The sequence shown here is derived from an EMBL/GenBank/DDBJ whole genome shotgun (WGS) entry which is preliminary data.</text>
</comment>
<gene>
    <name evidence="2" type="ORF">A9W98_25370</name>
</gene>
<organism evidence="2 3">
    <name type="scientific">Mycobacterium gordonae</name>
    <dbReference type="NCBI Taxonomy" id="1778"/>
    <lineage>
        <taxon>Bacteria</taxon>
        <taxon>Bacillati</taxon>
        <taxon>Actinomycetota</taxon>
        <taxon>Actinomycetes</taxon>
        <taxon>Mycobacteriales</taxon>
        <taxon>Mycobacteriaceae</taxon>
        <taxon>Mycobacterium</taxon>
    </lineage>
</organism>
<accession>A0A1A6BDG6</accession>
<evidence type="ECO:0000313" key="3">
    <source>
        <dbReference type="Proteomes" id="UP000093757"/>
    </source>
</evidence>
<proteinExistence type="predicted"/>
<evidence type="ECO:0000313" key="2">
    <source>
        <dbReference type="EMBL" id="OBS00417.1"/>
    </source>
</evidence>